<dbReference type="PANTHER" id="PTHR12526:SF638">
    <property type="entry name" value="SPORE COAT PROTEIN SA"/>
    <property type="match status" value="1"/>
</dbReference>
<feature type="domain" description="Glycosyltransferase subfamily 4-like N-terminal" evidence="2">
    <location>
        <begin position="53"/>
        <end position="146"/>
    </location>
</feature>
<reference evidence="3 4" key="1">
    <citation type="submission" date="2022-04" db="EMBL/GenBank/DDBJ databases">
        <title>Halobacillus sp. isolated from saltern.</title>
        <authorList>
            <person name="Won M."/>
            <person name="Lee C.-M."/>
            <person name="Woen H.-Y."/>
            <person name="Kwon S.-W."/>
        </authorList>
    </citation>
    <scope>NUCLEOTIDE SEQUENCE [LARGE SCALE GENOMIC DNA]</scope>
    <source>
        <strain evidence="3 4">SSBR10-3</strain>
    </source>
</reference>
<gene>
    <name evidence="3" type="ORF">MUN89_05470</name>
</gene>
<dbReference type="InterPro" id="IPR028098">
    <property type="entry name" value="Glyco_trans_4-like_N"/>
</dbReference>
<dbReference type="PANTHER" id="PTHR12526">
    <property type="entry name" value="GLYCOSYLTRANSFERASE"/>
    <property type="match status" value="1"/>
</dbReference>
<dbReference type="Pfam" id="PF00534">
    <property type="entry name" value="Glycos_transf_1"/>
    <property type="match status" value="1"/>
</dbReference>
<dbReference type="RefSeq" id="WP_244712089.1">
    <property type="nucleotide sequence ID" value="NZ_CP095073.1"/>
</dbReference>
<sequence>MTRKILHVATIDFTISKMLLDKMKELEKFEYEVEFMSDTTKFMSDNTNYLETIKNAGFKHHALEMKRTISPFNDILSVYRMYKFFKSNSFEIIHTHTAKAGFIGRVSAWLAKQPIIVHTSHGLPFYEGQSKIKNVLYRFLEKMCSKLSKGYFSQNYEDLEIIKKFVPKHIITGYEGNGIPLKKLDEQDCLTNIEIEKFKKILGIPQDYFVFFMGARFESVKNHVMLIKSLLNLKNSKIKIIFAGNGPLFERIKNYSKHLGVSNYLLFLGYREDIPNLIQISDAVILTSEKEGLPRILMESMAFRKPILATDVLGTRELVEDYATGELVELNDYNNLTKKIENWSSLEFVEQLNRYGENGRKRLEEYFTEAKVAERIDNLYKEIMKG</sequence>
<evidence type="ECO:0000259" key="1">
    <source>
        <dbReference type="Pfam" id="PF00534"/>
    </source>
</evidence>
<dbReference type="EMBL" id="CP095073">
    <property type="protein sequence ID" value="UOQ45396.1"/>
    <property type="molecule type" value="Genomic_DNA"/>
</dbReference>
<dbReference type="SUPFAM" id="SSF53756">
    <property type="entry name" value="UDP-Glycosyltransferase/glycogen phosphorylase"/>
    <property type="match status" value="1"/>
</dbReference>
<dbReference type="CDD" id="cd03808">
    <property type="entry name" value="GT4_CapM-like"/>
    <property type="match status" value="1"/>
</dbReference>
<dbReference type="InterPro" id="IPR001296">
    <property type="entry name" value="Glyco_trans_1"/>
</dbReference>
<organism evidence="3 4">
    <name type="scientific">Halobacillus salinarum</name>
    <dbReference type="NCBI Taxonomy" id="2932257"/>
    <lineage>
        <taxon>Bacteria</taxon>
        <taxon>Bacillati</taxon>
        <taxon>Bacillota</taxon>
        <taxon>Bacilli</taxon>
        <taxon>Bacillales</taxon>
        <taxon>Bacillaceae</taxon>
        <taxon>Halobacillus</taxon>
    </lineage>
</organism>
<keyword evidence="4" id="KW-1185">Reference proteome</keyword>
<evidence type="ECO:0000259" key="2">
    <source>
        <dbReference type="Pfam" id="PF13477"/>
    </source>
</evidence>
<name>A0ABY4ELS3_9BACI</name>
<dbReference type="Gene3D" id="3.40.50.2000">
    <property type="entry name" value="Glycogen Phosphorylase B"/>
    <property type="match status" value="2"/>
</dbReference>
<evidence type="ECO:0000313" key="4">
    <source>
        <dbReference type="Proteomes" id="UP000831787"/>
    </source>
</evidence>
<dbReference type="Proteomes" id="UP000831787">
    <property type="component" value="Chromosome"/>
</dbReference>
<accession>A0ABY4ELS3</accession>
<feature type="domain" description="Glycosyl transferase family 1" evidence="1">
    <location>
        <begin position="195"/>
        <end position="362"/>
    </location>
</feature>
<evidence type="ECO:0000313" key="3">
    <source>
        <dbReference type="EMBL" id="UOQ45396.1"/>
    </source>
</evidence>
<proteinExistence type="predicted"/>
<protein>
    <submittedName>
        <fullName evidence="3">Glycosyltransferase family 4 protein</fullName>
    </submittedName>
</protein>
<dbReference type="Pfam" id="PF13477">
    <property type="entry name" value="Glyco_trans_4_2"/>
    <property type="match status" value="1"/>
</dbReference>